<feature type="compositionally biased region" description="Low complexity" evidence="6">
    <location>
        <begin position="344"/>
        <end position="363"/>
    </location>
</feature>
<feature type="domain" description="Protein kinase" evidence="8">
    <location>
        <begin position="9"/>
        <end position="273"/>
    </location>
</feature>
<dbReference type="InterPro" id="IPR000719">
    <property type="entry name" value="Prot_kinase_dom"/>
</dbReference>
<dbReference type="AlphaFoldDB" id="A0A346XWZ0"/>
<dbReference type="InterPro" id="IPR017441">
    <property type="entry name" value="Protein_kinase_ATP_BS"/>
</dbReference>
<keyword evidence="7" id="KW-0812">Transmembrane</keyword>
<keyword evidence="2 5" id="KW-0547">Nucleotide-binding</keyword>
<dbReference type="CDD" id="cd14014">
    <property type="entry name" value="STKc_PknB_like"/>
    <property type="match status" value="1"/>
</dbReference>
<evidence type="ECO:0000256" key="1">
    <source>
        <dbReference type="ARBA" id="ARBA00022679"/>
    </source>
</evidence>
<dbReference type="EMBL" id="CP031165">
    <property type="protein sequence ID" value="AXV06737.1"/>
    <property type="molecule type" value="Genomic_DNA"/>
</dbReference>
<name>A0A346XWZ0_9ACTN</name>
<keyword evidence="4 5" id="KW-0067">ATP-binding</keyword>
<accession>A0A346XWZ0</accession>
<feature type="region of interest" description="Disordered" evidence="6">
    <location>
        <begin position="323"/>
        <end position="368"/>
    </location>
</feature>
<evidence type="ECO:0000256" key="7">
    <source>
        <dbReference type="SAM" id="Phobius"/>
    </source>
</evidence>
<feature type="binding site" evidence="5">
    <location>
        <position position="38"/>
    </location>
    <ligand>
        <name>ATP</name>
        <dbReference type="ChEBI" id="CHEBI:30616"/>
    </ligand>
</feature>
<proteinExistence type="predicted"/>
<evidence type="ECO:0000259" key="8">
    <source>
        <dbReference type="PROSITE" id="PS50011"/>
    </source>
</evidence>
<dbReference type="Gene3D" id="3.30.200.20">
    <property type="entry name" value="Phosphorylase Kinase, domain 1"/>
    <property type="match status" value="1"/>
</dbReference>
<dbReference type="PROSITE" id="PS50011">
    <property type="entry name" value="PROTEIN_KINASE_DOM"/>
    <property type="match status" value="1"/>
</dbReference>
<keyword evidence="1" id="KW-0808">Transferase</keyword>
<sequence length="577" mass="61087">MTTRLLGRYRLDGVLGSGAFATVHRGFDEQFDDPVAVKILAENHAADPDMRDRFVAEGQVLRRIGSPHVVRAHDLAEGEDGRPFLVLELCDRGTVRERVDELWQAGWSAGAADVTAVARPLAAAIGAMSTAEVVHRDLTPSNLLLTTAPPAVPVDLASLVVGPGERLAVTDLGFCKDLARSTGITAAGGTDGFQPPEQRRVGGLVDVRSDLWAASALLTWLISGEAPEGQDRARQDLLARGVPADVVRAITAGLAEDPDSRPPDPDAWLAPIVGACRTWSGPSVAPIPVLPRRNRRRGLALGAAVAAVLGLFAVLSLGGGDDEPEDGLLGDGPIDLNRQPSPVAPVTDVTPTPTPTPTATATPTPDPEEVALEYGPALTRTWTFELDSTEGWLYEVEVTADVALAIGSYFEEDWPPPNTAVRTAIRGGVSVEVTDVTPGDRDAPSLVGITRRVGWFDDDLPGFNTSQCQGYEIVDHAPAIAMHCHTADVEPSVLGQWQSFTIEGSDPADVDAVVDAYADRPLDFVFFGYDLAFGSACRVLLLADGSIVQDTVGSTERRPCVISGPDTHTYPPGPPES</sequence>
<feature type="transmembrane region" description="Helical" evidence="7">
    <location>
        <begin position="299"/>
        <end position="319"/>
    </location>
</feature>
<dbReference type="SUPFAM" id="SSF56112">
    <property type="entry name" value="Protein kinase-like (PK-like)"/>
    <property type="match status" value="1"/>
</dbReference>
<protein>
    <submittedName>
        <fullName evidence="9">Serine/threonine protein kinase</fullName>
    </submittedName>
</protein>
<dbReference type="GO" id="GO:0004674">
    <property type="term" value="F:protein serine/threonine kinase activity"/>
    <property type="evidence" value="ECO:0007669"/>
    <property type="project" value="UniProtKB-KW"/>
</dbReference>
<dbReference type="InterPro" id="IPR011009">
    <property type="entry name" value="Kinase-like_dom_sf"/>
</dbReference>
<organism evidence="9 10">
    <name type="scientific">Euzebya pacifica</name>
    <dbReference type="NCBI Taxonomy" id="1608957"/>
    <lineage>
        <taxon>Bacteria</taxon>
        <taxon>Bacillati</taxon>
        <taxon>Actinomycetota</taxon>
        <taxon>Nitriliruptoria</taxon>
        <taxon>Euzebyales</taxon>
    </lineage>
</organism>
<keyword evidence="3 9" id="KW-0418">Kinase</keyword>
<dbReference type="Pfam" id="PF00069">
    <property type="entry name" value="Pkinase"/>
    <property type="match status" value="1"/>
</dbReference>
<keyword evidence="7" id="KW-1133">Transmembrane helix</keyword>
<dbReference type="InterPro" id="IPR008266">
    <property type="entry name" value="Tyr_kinase_AS"/>
</dbReference>
<keyword evidence="9" id="KW-0723">Serine/threonine-protein kinase</keyword>
<dbReference type="Gene3D" id="1.10.510.10">
    <property type="entry name" value="Transferase(Phosphotransferase) domain 1"/>
    <property type="match status" value="1"/>
</dbReference>
<gene>
    <name evidence="9" type="ORF">DVS28_a2052</name>
</gene>
<keyword evidence="7" id="KW-0472">Membrane</keyword>
<dbReference type="PANTHER" id="PTHR43289">
    <property type="entry name" value="MITOGEN-ACTIVATED PROTEIN KINASE KINASE KINASE 20-RELATED"/>
    <property type="match status" value="1"/>
</dbReference>
<evidence type="ECO:0000256" key="6">
    <source>
        <dbReference type="SAM" id="MobiDB-lite"/>
    </source>
</evidence>
<dbReference type="KEGG" id="euz:DVS28_a2052"/>
<dbReference type="PANTHER" id="PTHR43289:SF34">
    <property type="entry name" value="SERINE_THREONINE-PROTEIN KINASE YBDM-RELATED"/>
    <property type="match status" value="1"/>
</dbReference>
<dbReference type="RefSeq" id="WP_216826533.1">
    <property type="nucleotide sequence ID" value="NZ_CAXIBR010000036.1"/>
</dbReference>
<evidence type="ECO:0000256" key="4">
    <source>
        <dbReference type="ARBA" id="ARBA00022840"/>
    </source>
</evidence>
<reference evidence="9 10" key="1">
    <citation type="submission" date="2018-09" db="EMBL/GenBank/DDBJ databases">
        <title>Complete genome sequence of Euzebya sp. DY32-46 isolated from seawater of Pacific Ocean.</title>
        <authorList>
            <person name="Xu L."/>
            <person name="Wu Y.-H."/>
            <person name="Xu X.-W."/>
        </authorList>
    </citation>
    <scope>NUCLEOTIDE SEQUENCE [LARGE SCALE GENOMIC DNA]</scope>
    <source>
        <strain evidence="9 10">DY32-46</strain>
    </source>
</reference>
<keyword evidence="10" id="KW-1185">Reference proteome</keyword>
<evidence type="ECO:0000256" key="5">
    <source>
        <dbReference type="PROSITE-ProRule" id="PRU10141"/>
    </source>
</evidence>
<dbReference type="PROSITE" id="PS00109">
    <property type="entry name" value="PROTEIN_KINASE_TYR"/>
    <property type="match status" value="1"/>
</dbReference>
<evidence type="ECO:0000256" key="3">
    <source>
        <dbReference type="ARBA" id="ARBA00022777"/>
    </source>
</evidence>
<feature type="region of interest" description="Disordered" evidence="6">
    <location>
        <begin position="558"/>
        <end position="577"/>
    </location>
</feature>
<dbReference type="Proteomes" id="UP000264006">
    <property type="component" value="Chromosome"/>
</dbReference>
<evidence type="ECO:0000256" key="2">
    <source>
        <dbReference type="ARBA" id="ARBA00022741"/>
    </source>
</evidence>
<dbReference type="PROSITE" id="PS00107">
    <property type="entry name" value="PROTEIN_KINASE_ATP"/>
    <property type="match status" value="1"/>
</dbReference>
<dbReference type="GO" id="GO:0005524">
    <property type="term" value="F:ATP binding"/>
    <property type="evidence" value="ECO:0007669"/>
    <property type="project" value="UniProtKB-UniRule"/>
</dbReference>
<evidence type="ECO:0000313" key="10">
    <source>
        <dbReference type="Proteomes" id="UP000264006"/>
    </source>
</evidence>
<evidence type="ECO:0000313" key="9">
    <source>
        <dbReference type="EMBL" id="AXV06737.1"/>
    </source>
</evidence>